<feature type="region of interest" description="Disordered" evidence="1">
    <location>
        <begin position="89"/>
        <end position="143"/>
    </location>
</feature>
<name>A0A6V8H8A3_TALPI</name>
<comment type="caution">
    <text evidence="2">The sequence shown here is derived from an EMBL/GenBank/DDBJ whole genome shotgun (WGS) entry which is preliminary data.</text>
</comment>
<feature type="compositionally biased region" description="Polar residues" evidence="1">
    <location>
        <begin position="394"/>
        <end position="406"/>
    </location>
</feature>
<dbReference type="InterPro" id="IPR014752">
    <property type="entry name" value="Arrestin-like_C"/>
</dbReference>
<feature type="compositionally biased region" description="Basic and acidic residues" evidence="1">
    <location>
        <begin position="108"/>
        <end position="124"/>
    </location>
</feature>
<dbReference type="Pfam" id="PF08737">
    <property type="entry name" value="Rgp1"/>
    <property type="match status" value="1"/>
</dbReference>
<feature type="compositionally biased region" description="Polar residues" evidence="1">
    <location>
        <begin position="464"/>
        <end position="474"/>
    </location>
</feature>
<evidence type="ECO:0000256" key="1">
    <source>
        <dbReference type="SAM" id="MobiDB-lite"/>
    </source>
</evidence>
<dbReference type="PANTHER" id="PTHR12507">
    <property type="entry name" value="REDUCED GROWTH PHENOTYPE 1 RGP1, YEAST -RELATED"/>
    <property type="match status" value="1"/>
</dbReference>
<sequence>MAVCAASRRLTLSNVLQGVYRTELVRHHADNPAINLYTQRLTRPTLTAAASNSWLSNRSFSTSQASSGANVVIYDVIATKAPDRDVLTELTSTKVEPSAETQKSPKATPEKPKSDKKNSKEAKKISTKKVKSETLNPVKKEKRPHWQIQKEALEKKFEEGWHPRKKLPPDSLDTIRHLHATKPDVWTTPVLADQFKVSPEAIRRILKSKWQPTEEERERREERWLERYKKIYSHMEELGLRRKKGEWTARVSDARKLGLEEKLIEWFSTERPTHSDNPATPFPLHTHVVDQAAMVAMPSDLQVFVKWKEQTVFAGEDVECTITFKNVAEIAEEKSNSTSQQQHQRRVSRPLNALNGNNNDGYFAAKSSPTFFLNGSRRSVPSSPRRPTLGSHRVSASLSSPLTGSHSFPPLHTPSQLNNGAPNSHKHKRSVSILSIESDNGGALEKSPATQFSRSRQWGHGRSASLQMPPSRSNGLDEFLGNGRNPTRGIPKESALSPRLEAEKTGRTIPTSPSNAGHLRSPRTRPPSFPTDFKFPPSPDPAAETDVNTNGAPTGTNDGPASRQLSKQPPSLTQQAHLAPATRILSNSSANGSNRSSGEFYAASNNSTDTLESEYTNYGGNRSKANLAKHRRHYSSLEPIISKKDVLTLLMGYAQVSASFTVDGALINQSAFEEVKRKGVVGGQTSGRKQEKPRRTGGFLGAFGWDAIEESISGLLSNGDLEGLRDMRGVTSSNSIPLLSTPQSLLFVDLRLGPGEEKSYSFSFTLPRGLPASHKGKAIKISYNLVIGTQRPSGPKESQQVNRINVPFRVFSGVNDQGDVLGHDLMQPYVLLRDEARVQKVSGTPRPPQKDKSISGPTWATAPEFLSYVDEILEKHETQHLRTPGPPLGTPLENRRSSTGQGPPPTCKEAIEFAILRSNQVTSSNRSANRFDIARNGRRIAVVVLNRPSHRLGETVLATIDFTDATLPCFSLRATLETSEKVDPSLALRSNTSIHRATRRIYASYFENTLFSTRVVFSPAIPISATPTLLTSGIKLDWDLRFEFVTTHSKHDADVSLSGNGLLELLGQDERGSVYSALENLPSESFEIAIPLTVYGETVREPLVEEVEGYSI</sequence>
<accession>A0A6V8H8A3</accession>
<feature type="compositionally biased region" description="Polar residues" evidence="1">
    <location>
        <begin position="89"/>
        <end position="105"/>
    </location>
</feature>
<evidence type="ECO:0000313" key="2">
    <source>
        <dbReference type="EMBL" id="GAM37594.1"/>
    </source>
</evidence>
<dbReference type="AlphaFoldDB" id="A0A6V8H8A3"/>
<feature type="compositionally biased region" description="Low complexity" evidence="1">
    <location>
        <begin position="586"/>
        <end position="598"/>
    </location>
</feature>
<keyword evidence="3" id="KW-1185">Reference proteome</keyword>
<dbReference type="Gene3D" id="2.60.40.640">
    <property type="match status" value="1"/>
</dbReference>
<feature type="region of interest" description="Disordered" evidence="1">
    <location>
        <begin position="878"/>
        <end position="904"/>
    </location>
</feature>
<feature type="compositionally biased region" description="Low complexity" evidence="1">
    <location>
        <begin position="376"/>
        <end position="387"/>
    </location>
</feature>
<evidence type="ECO:0000313" key="3">
    <source>
        <dbReference type="Proteomes" id="UP000053095"/>
    </source>
</evidence>
<feature type="compositionally biased region" description="Polar residues" evidence="1">
    <location>
        <begin position="413"/>
        <end position="422"/>
    </location>
</feature>
<dbReference type="Proteomes" id="UP000053095">
    <property type="component" value="Unassembled WGS sequence"/>
</dbReference>
<gene>
    <name evidence="2" type="ORF">TCE0_024f07642</name>
</gene>
<organism evidence="2 3">
    <name type="scientific">Talaromyces pinophilus</name>
    <name type="common">Penicillium pinophilum</name>
    <dbReference type="NCBI Taxonomy" id="128442"/>
    <lineage>
        <taxon>Eukaryota</taxon>
        <taxon>Fungi</taxon>
        <taxon>Dikarya</taxon>
        <taxon>Ascomycota</taxon>
        <taxon>Pezizomycotina</taxon>
        <taxon>Eurotiomycetes</taxon>
        <taxon>Eurotiomycetidae</taxon>
        <taxon>Eurotiales</taxon>
        <taxon>Trichocomaceae</taxon>
        <taxon>Talaromyces</taxon>
        <taxon>Talaromyces sect. Talaromyces</taxon>
    </lineage>
</organism>
<dbReference type="InterPro" id="IPR014848">
    <property type="entry name" value="Rgp1"/>
</dbReference>
<reference evidence="3" key="1">
    <citation type="journal article" date="2015" name="Genome Announc.">
        <title>Draft genome sequence of Talaromyces cellulolyticus strain Y-94, a source of lignocellulosic biomass-degrading enzymes.</title>
        <authorList>
            <person name="Fujii T."/>
            <person name="Koike H."/>
            <person name="Sawayama S."/>
            <person name="Yano S."/>
            <person name="Inoue H."/>
        </authorList>
    </citation>
    <scope>NUCLEOTIDE SEQUENCE [LARGE SCALE GENOMIC DNA]</scope>
    <source>
        <strain evidence="3">Y-94</strain>
    </source>
</reference>
<dbReference type="Pfam" id="PF06413">
    <property type="entry name" value="Neugrin"/>
    <property type="match status" value="1"/>
</dbReference>
<feature type="compositionally biased region" description="Polar residues" evidence="1">
    <location>
        <begin position="546"/>
        <end position="576"/>
    </location>
</feature>
<feature type="region of interest" description="Disordered" evidence="1">
    <location>
        <begin position="333"/>
        <end position="360"/>
    </location>
</feature>
<dbReference type="EMBL" id="DF933820">
    <property type="protein sequence ID" value="GAM37594.1"/>
    <property type="molecule type" value="Genomic_DNA"/>
</dbReference>
<dbReference type="InterPro" id="IPR010487">
    <property type="entry name" value="NGRN/Rrg9"/>
</dbReference>
<feature type="region of interest" description="Disordered" evidence="1">
    <location>
        <begin position="373"/>
        <end position="605"/>
    </location>
</feature>
<proteinExistence type="predicted"/>
<protein>
    <submittedName>
        <fullName evidence="2">Uncharacterized protein</fullName>
    </submittedName>
</protein>